<dbReference type="EMBL" id="OW659477">
    <property type="protein sequence ID" value="CAH2762970.1"/>
    <property type="molecule type" value="Genomic_DNA"/>
</dbReference>
<dbReference type="RefSeq" id="WP_254006656.1">
    <property type="nucleotide sequence ID" value="NZ_OW659477.1"/>
</dbReference>
<dbReference type="Pfam" id="PF07501">
    <property type="entry name" value="G5"/>
    <property type="match status" value="1"/>
</dbReference>
<dbReference type="SMART" id="SM00894">
    <property type="entry name" value="Excalibur"/>
    <property type="match status" value="1"/>
</dbReference>
<reference evidence="4" key="1">
    <citation type="submission" date="2022-04" db="EMBL/GenBank/DDBJ databases">
        <authorList>
            <person name="Forde T."/>
        </authorList>
    </citation>
    <scope>NUCLEOTIDE SEQUENCE</scope>
    <source>
        <strain evidence="4">A18Y016a</strain>
        <strain evidence="3">A18Y020d</strain>
    </source>
</reference>
<evidence type="ECO:0000313" key="4">
    <source>
        <dbReference type="EMBL" id="CAH2762970.1"/>
    </source>
</evidence>
<protein>
    <submittedName>
        <fullName evidence="4">Excalibur calcium-binding domain-containing protein</fullName>
        <ecNumber evidence="4">3.1.-.-</ecNumber>
    </submittedName>
</protein>
<sequence length="293" mass="33850">MLRKRKKSISDSSQKLRVSKKKWFRRDHESIEKNNEQLEQEPQRKPNWFTPKKTIALVLSLGVGALGAYSMDANRVYSLTLEENGQALREPFLYTNSKNTEVRLPSESDFKDVEQGSFKGWYDDQGNNITHLKLVKDTRVEAKWYAMHTEEKVVLNETPFKNIEETDDSLLESESYQKQVGKIGIDETRKQLVYRDDSLYKESIISEKNLQLKTDAIWVKGTKPIPVTPTIQATPAVESVNHVVARSEVKSEYYKNCTELRKVYQRGVGSDHEAYRLPLDRDRDGWACEAKGN</sequence>
<name>A0AAU9VKH3_9FIRM</name>
<evidence type="ECO:0000256" key="1">
    <source>
        <dbReference type="ARBA" id="ARBA00022729"/>
    </source>
</evidence>
<dbReference type="InterPro" id="IPR011098">
    <property type="entry name" value="G5_dom"/>
</dbReference>
<dbReference type="Proteomes" id="UP001154095">
    <property type="component" value="Chromosome"/>
</dbReference>
<dbReference type="EMBL" id="OW659496">
    <property type="protein sequence ID" value="CAH2762937.1"/>
    <property type="molecule type" value="Genomic_DNA"/>
</dbReference>
<dbReference type="Proteomes" id="UP001154111">
    <property type="component" value="Chromosome"/>
</dbReference>
<evidence type="ECO:0000259" key="2">
    <source>
        <dbReference type="PROSITE" id="PS51109"/>
    </source>
</evidence>
<feature type="domain" description="G5" evidence="2">
    <location>
        <begin position="144"/>
        <end position="224"/>
    </location>
</feature>
<dbReference type="SMART" id="SM01208">
    <property type="entry name" value="G5"/>
    <property type="match status" value="1"/>
</dbReference>
<dbReference type="Gene3D" id="2.20.230.10">
    <property type="entry name" value="Resuscitation-promoting factor rpfb"/>
    <property type="match status" value="1"/>
</dbReference>
<dbReference type="InterPro" id="IPR008613">
    <property type="entry name" value="Excalibur_Ca-bd_domain"/>
</dbReference>
<accession>A0AAU9VKH3</accession>
<dbReference type="Pfam" id="PF05901">
    <property type="entry name" value="Excalibur"/>
    <property type="match status" value="1"/>
</dbReference>
<organism evidence="4 6">
    <name type="scientific">Erysipelothrix amsterdamensis</name>
    <dbReference type="NCBI Taxonomy" id="2929157"/>
    <lineage>
        <taxon>Bacteria</taxon>
        <taxon>Bacillati</taxon>
        <taxon>Bacillota</taxon>
        <taxon>Erysipelotrichia</taxon>
        <taxon>Erysipelotrichales</taxon>
        <taxon>Erysipelotrichaceae</taxon>
        <taxon>Erysipelothrix</taxon>
    </lineage>
</organism>
<dbReference type="AlphaFoldDB" id="A0AAU9VKH3"/>
<keyword evidence="4" id="KW-0378">Hydrolase</keyword>
<dbReference type="EC" id="3.1.-.-" evidence="4"/>
<gene>
    <name evidence="4" type="primary">yokF</name>
    <name evidence="4" type="ORF">ERYAMS2_01476</name>
    <name evidence="3" type="ORF">ERYAMS_01183</name>
</gene>
<keyword evidence="1" id="KW-0732">Signal</keyword>
<evidence type="ECO:0000313" key="5">
    <source>
        <dbReference type="Proteomes" id="UP001154095"/>
    </source>
</evidence>
<dbReference type="PROSITE" id="PS51109">
    <property type="entry name" value="G5"/>
    <property type="match status" value="1"/>
</dbReference>
<evidence type="ECO:0000313" key="6">
    <source>
        <dbReference type="Proteomes" id="UP001154111"/>
    </source>
</evidence>
<evidence type="ECO:0000313" key="3">
    <source>
        <dbReference type="EMBL" id="CAH2762937.1"/>
    </source>
</evidence>
<keyword evidence="5" id="KW-1185">Reference proteome</keyword>
<dbReference type="GO" id="GO:0016787">
    <property type="term" value="F:hydrolase activity"/>
    <property type="evidence" value="ECO:0007669"/>
    <property type="project" value="UniProtKB-KW"/>
</dbReference>
<proteinExistence type="predicted"/>